<dbReference type="InterPro" id="IPR002539">
    <property type="entry name" value="MaoC-like_dom"/>
</dbReference>
<dbReference type="InterPro" id="IPR029069">
    <property type="entry name" value="HotDog_dom_sf"/>
</dbReference>
<comment type="caution">
    <text evidence="2">The sequence shown here is derived from an EMBL/GenBank/DDBJ whole genome shotgun (WGS) entry which is preliminary data.</text>
</comment>
<dbReference type="Proteomes" id="UP001604002">
    <property type="component" value="Unassembled WGS sequence"/>
</dbReference>
<organism evidence="2 3">
    <name type="scientific">Xanthobacter oligotrophicus</name>
    <dbReference type="NCBI Taxonomy" id="2607286"/>
    <lineage>
        <taxon>Bacteria</taxon>
        <taxon>Pseudomonadati</taxon>
        <taxon>Pseudomonadota</taxon>
        <taxon>Alphaproteobacteria</taxon>
        <taxon>Hyphomicrobiales</taxon>
        <taxon>Xanthobacteraceae</taxon>
        <taxon>Xanthobacter</taxon>
    </lineage>
</organism>
<accession>A0ABW6ZYN8</accession>
<dbReference type="SUPFAM" id="SSF54637">
    <property type="entry name" value="Thioesterase/thiol ester dehydrase-isomerase"/>
    <property type="match status" value="1"/>
</dbReference>
<dbReference type="PRINTS" id="PR01483">
    <property type="entry name" value="FASYNTHASE"/>
</dbReference>
<proteinExistence type="predicted"/>
<dbReference type="InterPro" id="IPR050965">
    <property type="entry name" value="UPF0336/Enoyl-CoA_hydratase"/>
</dbReference>
<evidence type="ECO:0000313" key="3">
    <source>
        <dbReference type="Proteomes" id="UP001604002"/>
    </source>
</evidence>
<dbReference type="EMBL" id="JBAFVH010000009">
    <property type="protein sequence ID" value="MFG1373872.1"/>
    <property type="molecule type" value="Genomic_DNA"/>
</dbReference>
<protein>
    <submittedName>
        <fullName evidence="2">MaoC family dehydratase</fullName>
    </submittedName>
</protein>
<evidence type="ECO:0000313" key="2">
    <source>
        <dbReference type="EMBL" id="MFG1373872.1"/>
    </source>
</evidence>
<reference evidence="2 3" key="1">
    <citation type="submission" date="2024-02" db="EMBL/GenBank/DDBJ databases">
        <title>Expansion and revision of Xanthobacter and proposal of Roseixanthobacter gen. nov.</title>
        <authorList>
            <person name="Soltysiak M.P.M."/>
            <person name="Jalihal A."/>
            <person name="Ory A."/>
            <person name="Chrisophersen C."/>
            <person name="Lee A.D."/>
            <person name="Boulton J."/>
            <person name="Springer M."/>
        </authorList>
    </citation>
    <scope>NUCLEOTIDE SEQUENCE [LARGE SCALE GENOMIC DNA]</scope>
    <source>
        <strain evidence="2 3">23A</strain>
    </source>
</reference>
<gene>
    <name evidence="2" type="ORF">V5F32_16980</name>
</gene>
<dbReference type="PANTHER" id="PTHR43437">
    <property type="entry name" value="HYDROXYACYL-THIOESTER DEHYDRATASE TYPE 2, MITOCHONDRIAL-RELATED"/>
    <property type="match status" value="1"/>
</dbReference>
<keyword evidence="3" id="KW-1185">Reference proteome</keyword>
<dbReference type="InterPro" id="IPR003965">
    <property type="entry name" value="Fatty_acid_synthase"/>
</dbReference>
<sequence>MFLELQNLYFEDLTLGRIERMSKTVSSSDIVGFAELTGDRNPIHLSQHFAAKTPFGGRIAHGLYTASLISAVLGTRLPGPGAIYISQTLNFRAPVRIDDTVEVEVKVVELIPERHRARLSCICSVKGEVVLDGEALVKVPSSGVQKVASA</sequence>
<dbReference type="CDD" id="cd03449">
    <property type="entry name" value="R_hydratase"/>
    <property type="match status" value="1"/>
</dbReference>
<dbReference type="Gene3D" id="3.10.129.10">
    <property type="entry name" value="Hotdog Thioesterase"/>
    <property type="match status" value="1"/>
</dbReference>
<feature type="domain" description="MaoC-like" evidence="1">
    <location>
        <begin position="21"/>
        <end position="110"/>
    </location>
</feature>
<dbReference type="Pfam" id="PF01575">
    <property type="entry name" value="MaoC_dehydratas"/>
    <property type="match status" value="1"/>
</dbReference>
<dbReference type="PANTHER" id="PTHR43437:SF3">
    <property type="entry name" value="HYDROXYACYL-THIOESTER DEHYDRATASE TYPE 2, MITOCHONDRIAL"/>
    <property type="match status" value="1"/>
</dbReference>
<evidence type="ECO:0000259" key="1">
    <source>
        <dbReference type="Pfam" id="PF01575"/>
    </source>
</evidence>
<name>A0ABW6ZYN8_9HYPH</name>
<dbReference type="RefSeq" id="WP_012114501.1">
    <property type="nucleotide sequence ID" value="NZ_JBAFVH010000009.1"/>
</dbReference>